<dbReference type="InterPro" id="IPR011322">
    <property type="entry name" value="N-reg_PII-like_a/b"/>
</dbReference>
<dbReference type="Pfam" id="PF02641">
    <property type="entry name" value="DUF190"/>
    <property type="match status" value="1"/>
</dbReference>
<name>A0A1H7HUT1_OLID1</name>
<dbReference type="RefSeq" id="WP_093317829.1">
    <property type="nucleotide sequence ID" value="NZ_FOAF01000001.1"/>
</dbReference>
<evidence type="ECO:0000256" key="1">
    <source>
        <dbReference type="ARBA" id="ARBA00010554"/>
    </source>
</evidence>
<dbReference type="OrthoDB" id="9795599at2"/>
<sequence length="101" mass="11853">MLQVQIFIDKNEFMHSQPLYEFIMQFLIKHRIKGATAFNGSLGYINGHHLNRPNDLFSFDEVPLLITFIDENDKVNEVLKAFRTVTKAGYIVVHEVREWVD</sequence>
<dbReference type="STRING" id="407022.SAMN05661044_00492"/>
<dbReference type="PANTHER" id="PTHR35983">
    <property type="entry name" value="UPF0166 PROTEIN TM_0021"/>
    <property type="match status" value="1"/>
</dbReference>
<keyword evidence="3" id="KW-1185">Reference proteome</keyword>
<dbReference type="Gene3D" id="3.30.70.120">
    <property type="match status" value="1"/>
</dbReference>
<evidence type="ECO:0000313" key="3">
    <source>
        <dbReference type="Proteomes" id="UP000199421"/>
    </source>
</evidence>
<reference evidence="3" key="1">
    <citation type="submission" date="2016-10" db="EMBL/GenBank/DDBJ databases">
        <authorList>
            <person name="Varghese N."/>
            <person name="Submissions S."/>
        </authorList>
    </citation>
    <scope>NUCLEOTIDE SEQUENCE [LARGE SCALE GENOMIC DNA]</scope>
    <source>
        <strain evidence="3">DSM 18733</strain>
    </source>
</reference>
<gene>
    <name evidence="2" type="ORF">SAMN05661044_00492</name>
</gene>
<proteinExistence type="inferred from homology"/>
<organism evidence="2 3">
    <name type="scientific">Olivibacter domesticus</name>
    <name type="common">Pseudosphingobacterium domesticum</name>
    <dbReference type="NCBI Taxonomy" id="407022"/>
    <lineage>
        <taxon>Bacteria</taxon>
        <taxon>Pseudomonadati</taxon>
        <taxon>Bacteroidota</taxon>
        <taxon>Sphingobacteriia</taxon>
        <taxon>Sphingobacteriales</taxon>
        <taxon>Sphingobacteriaceae</taxon>
        <taxon>Olivibacter</taxon>
    </lineage>
</organism>
<dbReference type="InterPro" id="IPR015867">
    <property type="entry name" value="N-reg_PII/ATP_PRibTrfase_C"/>
</dbReference>
<dbReference type="InterPro" id="IPR003793">
    <property type="entry name" value="UPF0166"/>
</dbReference>
<accession>A0A1H7HUT1</accession>
<evidence type="ECO:0000313" key="2">
    <source>
        <dbReference type="EMBL" id="SEK54076.1"/>
    </source>
</evidence>
<dbReference type="SUPFAM" id="SSF54913">
    <property type="entry name" value="GlnB-like"/>
    <property type="match status" value="1"/>
</dbReference>
<dbReference type="AlphaFoldDB" id="A0A1H7HUT1"/>
<dbReference type="EMBL" id="FOAF01000001">
    <property type="protein sequence ID" value="SEK54076.1"/>
    <property type="molecule type" value="Genomic_DNA"/>
</dbReference>
<protein>
    <submittedName>
        <fullName evidence="2">Uncharacterized protein</fullName>
    </submittedName>
</protein>
<comment type="similarity">
    <text evidence="1">Belongs to the UPF0166 family.</text>
</comment>
<dbReference type="PANTHER" id="PTHR35983:SF1">
    <property type="entry name" value="UPF0166 PROTEIN TM_0021"/>
    <property type="match status" value="1"/>
</dbReference>
<dbReference type="Proteomes" id="UP000199421">
    <property type="component" value="Unassembled WGS sequence"/>
</dbReference>